<evidence type="ECO:0000256" key="1">
    <source>
        <dbReference type="PIRSR" id="PIRSR605002-2"/>
    </source>
</evidence>
<feature type="binding site" evidence="2">
    <location>
        <position position="113"/>
    </location>
    <ligand>
        <name>Mg(2+)</name>
        <dbReference type="ChEBI" id="CHEBI:18420"/>
        <label>1</label>
    </ligand>
</feature>
<sequence length="151" mass="16751">MISLVTFDLDGTLALSPRRRGGTASKTAAVRLPSSPWARKRRYVHEKQHWDPDFAKRKVIQQDLMQRLPEMSINMGGATSIDITQKGVDKAYGLKRLRDQSGILLEEMMFIGDAIFLGGNDYPAHQLGLKTVKVKDPDGTLARVGSGREDA</sequence>
<dbReference type="InterPro" id="IPR023214">
    <property type="entry name" value="HAD_sf"/>
</dbReference>
<evidence type="ECO:0008006" key="5">
    <source>
        <dbReference type="Google" id="ProtNLM"/>
    </source>
</evidence>
<gene>
    <name evidence="3" type="ORF">K505DRAFT_328453</name>
</gene>
<feature type="binding site" evidence="1">
    <location>
        <position position="82"/>
    </location>
    <ligand>
        <name>alpha-D-mannose 1-phosphate</name>
        <dbReference type="ChEBI" id="CHEBI:58409"/>
    </ligand>
</feature>
<reference evidence="3" key="1">
    <citation type="journal article" date="2020" name="Stud. Mycol.">
        <title>101 Dothideomycetes genomes: a test case for predicting lifestyles and emergence of pathogens.</title>
        <authorList>
            <person name="Haridas S."/>
            <person name="Albert R."/>
            <person name="Binder M."/>
            <person name="Bloem J."/>
            <person name="Labutti K."/>
            <person name="Salamov A."/>
            <person name="Andreopoulos B."/>
            <person name="Baker S."/>
            <person name="Barry K."/>
            <person name="Bills G."/>
            <person name="Bluhm B."/>
            <person name="Cannon C."/>
            <person name="Castanera R."/>
            <person name="Culley D."/>
            <person name="Daum C."/>
            <person name="Ezra D."/>
            <person name="Gonzalez J."/>
            <person name="Henrissat B."/>
            <person name="Kuo A."/>
            <person name="Liang C."/>
            <person name="Lipzen A."/>
            <person name="Lutzoni F."/>
            <person name="Magnuson J."/>
            <person name="Mondo S."/>
            <person name="Nolan M."/>
            <person name="Ohm R."/>
            <person name="Pangilinan J."/>
            <person name="Park H.-J."/>
            <person name="Ramirez L."/>
            <person name="Alfaro M."/>
            <person name="Sun H."/>
            <person name="Tritt A."/>
            <person name="Yoshinaga Y."/>
            <person name="Zwiers L.-H."/>
            <person name="Turgeon B."/>
            <person name="Goodwin S."/>
            <person name="Spatafora J."/>
            <person name="Crous P."/>
            <person name="Grigoriev I."/>
        </authorList>
    </citation>
    <scope>NUCLEOTIDE SEQUENCE</scope>
    <source>
        <strain evidence="3">CBS 109.77</strain>
    </source>
</reference>
<dbReference type="Gene3D" id="3.40.50.1000">
    <property type="entry name" value="HAD superfamily/HAD-like"/>
    <property type="match status" value="1"/>
</dbReference>
<keyword evidence="2" id="KW-0460">Magnesium</keyword>
<keyword evidence="2" id="KW-0479">Metal-binding</keyword>
<accession>A0A6A6WYY4</accession>
<dbReference type="EMBL" id="MU002160">
    <property type="protein sequence ID" value="KAF2789131.1"/>
    <property type="molecule type" value="Genomic_DNA"/>
</dbReference>
<protein>
    <recommendedName>
        <fullName evidence="5">HAD-superfamily hydrolase</fullName>
    </recommendedName>
</protein>
<comment type="cofactor">
    <cofactor evidence="2">
        <name>Mg(2+)</name>
        <dbReference type="ChEBI" id="CHEBI:18420"/>
    </cofactor>
</comment>
<evidence type="ECO:0000313" key="4">
    <source>
        <dbReference type="Proteomes" id="UP000799757"/>
    </source>
</evidence>
<dbReference type="GO" id="GO:0009298">
    <property type="term" value="P:GDP-mannose biosynthetic process"/>
    <property type="evidence" value="ECO:0007669"/>
    <property type="project" value="InterPro"/>
</dbReference>
<dbReference type="AlphaFoldDB" id="A0A6A6WYY4"/>
<dbReference type="OrthoDB" id="3342868at2759"/>
<evidence type="ECO:0000313" key="3">
    <source>
        <dbReference type="EMBL" id="KAF2789131.1"/>
    </source>
</evidence>
<feature type="binding site" evidence="1">
    <location>
        <position position="80"/>
    </location>
    <ligand>
        <name>alpha-D-mannose 1-phosphate</name>
        <dbReference type="ChEBI" id="CHEBI:58409"/>
    </ligand>
</feature>
<proteinExistence type="predicted"/>
<dbReference type="Pfam" id="PF03332">
    <property type="entry name" value="PMM"/>
    <property type="match status" value="1"/>
</dbReference>
<keyword evidence="4" id="KW-1185">Reference proteome</keyword>
<organism evidence="3 4">
    <name type="scientific">Melanomma pulvis-pyrius CBS 109.77</name>
    <dbReference type="NCBI Taxonomy" id="1314802"/>
    <lineage>
        <taxon>Eukaryota</taxon>
        <taxon>Fungi</taxon>
        <taxon>Dikarya</taxon>
        <taxon>Ascomycota</taxon>
        <taxon>Pezizomycotina</taxon>
        <taxon>Dothideomycetes</taxon>
        <taxon>Pleosporomycetidae</taxon>
        <taxon>Pleosporales</taxon>
        <taxon>Melanommataceae</taxon>
        <taxon>Melanomma</taxon>
    </lineage>
</organism>
<dbReference type="GO" id="GO:0046872">
    <property type="term" value="F:metal ion binding"/>
    <property type="evidence" value="ECO:0007669"/>
    <property type="project" value="UniProtKB-KW"/>
</dbReference>
<dbReference type="Proteomes" id="UP000799757">
    <property type="component" value="Unassembled WGS sequence"/>
</dbReference>
<evidence type="ECO:0000256" key="2">
    <source>
        <dbReference type="PIRSR" id="PIRSR605002-3"/>
    </source>
</evidence>
<name>A0A6A6WYY4_9PLEO</name>
<dbReference type="InterPro" id="IPR005002">
    <property type="entry name" value="PMM"/>
</dbReference>
<dbReference type="GO" id="GO:0004615">
    <property type="term" value="F:phosphomannomutase activity"/>
    <property type="evidence" value="ECO:0007669"/>
    <property type="project" value="InterPro"/>
</dbReference>
<dbReference type="SUPFAM" id="SSF56784">
    <property type="entry name" value="HAD-like"/>
    <property type="match status" value="1"/>
</dbReference>
<dbReference type="InterPro" id="IPR036412">
    <property type="entry name" value="HAD-like_sf"/>
</dbReference>